<feature type="binding site" evidence="12">
    <location>
        <begin position="252"/>
        <end position="253"/>
    </location>
    <ligand>
        <name>ATP</name>
        <dbReference type="ChEBI" id="CHEBI:30616"/>
    </ligand>
</feature>
<dbReference type="Pfam" id="PF00294">
    <property type="entry name" value="PfkB"/>
    <property type="match status" value="1"/>
</dbReference>
<name>A0ABV6JBF6_9BACL</name>
<feature type="active site" description="Proton acceptor" evidence="12">
    <location>
        <position position="253"/>
    </location>
</feature>
<feature type="binding site" evidence="12">
    <location>
        <begin position="41"/>
        <end position="45"/>
    </location>
    <ligand>
        <name>substrate</name>
    </ligand>
</feature>
<dbReference type="InterPro" id="IPR029056">
    <property type="entry name" value="Ribokinase-like"/>
</dbReference>
<comment type="catalytic activity">
    <reaction evidence="12">
        <text>D-ribose + ATP = D-ribose 5-phosphate + ADP + H(+)</text>
        <dbReference type="Rhea" id="RHEA:13697"/>
        <dbReference type="ChEBI" id="CHEBI:15378"/>
        <dbReference type="ChEBI" id="CHEBI:30616"/>
        <dbReference type="ChEBI" id="CHEBI:47013"/>
        <dbReference type="ChEBI" id="CHEBI:78346"/>
        <dbReference type="ChEBI" id="CHEBI:456216"/>
        <dbReference type="EC" id="2.7.1.15"/>
    </reaction>
</comment>
<dbReference type="EC" id="2.7.1.15" evidence="2 12"/>
<keyword evidence="6 12" id="KW-0547">Nucleotide-binding</keyword>
<dbReference type="NCBIfam" id="TIGR02152">
    <property type="entry name" value="D_ribokin_bact"/>
    <property type="match status" value="1"/>
</dbReference>
<comment type="pathway">
    <text evidence="12">Carbohydrate metabolism; D-ribose degradation; D-ribose 5-phosphate from beta-D-ribopyranose: step 2/2.</text>
</comment>
<feature type="binding site" evidence="12">
    <location>
        <position position="286"/>
    </location>
    <ligand>
        <name>K(+)</name>
        <dbReference type="ChEBI" id="CHEBI:29103"/>
    </ligand>
</feature>
<keyword evidence="4 12" id="KW-0808">Transferase</keyword>
<evidence type="ECO:0000256" key="11">
    <source>
        <dbReference type="ARBA" id="ARBA00023277"/>
    </source>
</evidence>
<evidence type="ECO:0000256" key="8">
    <source>
        <dbReference type="ARBA" id="ARBA00022840"/>
    </source>
</evidence>
<dbReference type="GO" id="GO:0004747">
    <property type="term" value="F:ribokinase activity"/>
    <property type="evidence" value="ECO:0007669"/>
    <property type="project" value="UniProtKB-EC"/>
</dbReference>
<feature type="binding site" evidence="12">
    <location>
        <position position="283"/>
    </location>
    <ligand>
        <name>K(+)</name>
        <dbReference type="ChEBI" id="CHEBI:29103"/>
    </ligand>
</feature>
<evidence type="ECO:0000256" key="1">
    <source>
        <dbReference type="ARBA" id="ARBA00005380"/>
    </source>
</evidence>
<comment type="similarity">
    <text evidence="12">Belongs to the carbohydrate kinase PfkB family. Ribokinase subfamily.</text>
</comment>
<comment type="caution">
    <text evidence="12">Lacks conserved residue(s) required for the propagation of feature annotation.</text>
</comment>
<accession>A0ABV6JBF6</accession>
<keyword evidence="7 12" id="KW-0418">Kinase</keyword>
<protein>
    <recommendedName>
        <fullName evidence="3 12">Ribokinase</fullName>
        <shortName evidence="12">RK</shortName>
        <ecNumber evidence="2 12">2.7.1.15</ecNumber>
    </recommendedName>
</protein>
<comment type="cofactor">
    <cofactor evidence="12">
        <name>Mg(2+)</name>
        <dbReference type="ChEBI" id="CHEBI:18420"/>
    </cofactor>
    <text evidence="12">Requires a divalent cation, most likely magnesium in vivo, as an electrophilic catalyst to aid phosphoryl group transfer. It is the chelate of the metal and the nucleotide that is the actual substrate.</text>
</comment>
<evidence type="ECO:0000256" key="5">
    <source>
        <dbReference type="ARBA" id="ARBA00022723"/>
    </source>
</evidence>
<keyword evidence="8 12" id="KW-0067">ATP-binding</keyword>
<keyword evidence="10 12" id="KW-0630">Potassium</keyword>
<gene>
    <name evidence="12 14" type="primary">rbsK</name>
    <name evidence="14" type="ORF">ACFFJ8_17935</name>
</gene>
<feature type="binding site" evidence="12">
    <location>
        <position position="253"/>
    </location>
    <ligand>
        <name>substrate</name>
    </ligand>
</feature>
<dbReference type="PRINTS" id="PR00990">
    <property type="entry name" value="RIBOKINASE"/>
</dbReference>
<dbReference type="CDD" id="cd01174">
    <property type="entry name" value="ribokinase"/>
    <property type="match status" value="1"/>
</dbReference>
<keyword evidence="11 12" id="KW-0119">Carbohydrate metabolism</keyword>
<evidence type="ECO:0000313" key="14">
    <source>
        <dbReference type="EMBL" id="MFC0393249.1"/>
    </source>
</evidence>
<sequence length="305" mass="32645">MSTPRITVVGSLNMDIVVSTKRMPKVGETIHGEAVHYVPGGKGANQALGASRLTADTRMIGCVGQDVFGETLLRQLKENGVRVEALEAVEDQMTGTAHIMHTPDNNCIVVVSGANESCTALYVQEHKDAIQSADIVMAQLEVPLEAVMEAFALAKSSGALTILNPAPARALPDELLQLTDYLTPNETEWEFISGTSDQDEERLAHSIMEWQSRYSCNVIVTRGEKGGSYSVNGRLVTVSAPRVKPVDTTGAGDCFNAGLAYSLAQRSQVGDAVKFAVTAASLSVQKFGAQNGMPTLEEVLRVQHD</sequence>
<dbReference type="SUPFAM" id="SSF53613">
    <property type="entry name" value="Ribokinase-like"/>
    <property type="match status" value="1"/>
</dbReference>
<dbReference type="PROSITE" id="PS00584">
    <property type="entry name" value="PFKB_KINASES_2"/>
    <property type="match status" value="1"/>
</dbReference>
<dbReference type="PANTHER" id="PTHR10584:SF166">
    <property type="entry name" value="RIBOKINASE"/>
    <property type="match status" value="1"/>
</dbReference>
<evidence type="ECO:0000256" key="3">
    <source>
        <dbReference type="ARBA" id="ARBA00016943"/>
    </source>
</evidence>
<feature type="binding site" evidence="12">
    <location>
        <position position="249"/>
    </location>
    <ligand>
        <name>K(+)</name>
        <dbReference type="ChEBI" id="CHEBI:29103"/>
    </ligand>
</feature>
<feature type="binding site" evidence="12">
    <location>
        <begin position="13"/>
        <end position="15"/>
    </location>
    <ligand>
        <name>substrate</name>
    </ligand>
</feature>
<dbReference type="RefSeq" id="WP_204817807.1">
    <property type="nucleotide sequence ID" value="NZ_JANHOF010000002.1"/>
</dbReference>
<keyword evidence="12" id="KW-0963">Cytoplasm</keyword>
<comment type="caution">
    <text evidence="14">The sequence shown here is derived from an EMBL/GenBank/DDBJ whole genome shotgun (WGS) entry which is preliminary data.</text>
</comment>
<reference evidence="14 15" key="1">
    <citation type="submission" date="2024-09" db="EMBL/GenBank/DDBJ databases">
        <authorList>
            <person name="Sun Q."/>
            <person name="Mori K."/>
        </authorList>
    </citation>
    <scope>NUCLEOTIDE SEQUENCE [LARGE SCALE GENOMIC DNA]</scope>
    <source>
        <strain evidence="14 15">CCM 4839</strain>
    </source>
</reference>
<dbReference type="PANTHER" id="PTHR10584">
    <property type="entry name" value="SUGAR KINASE"/>
    <property type="match status" value="1"/>
</dbReference>
<organism evidence="14 15">
    <name type="scientific">Paenibacillus mendelii</name>
    <dbReference type="NCBI Taxonomy" id="206163"/>
    <lineage>
        <taxon>Bacteria</taxon>
        <taxon>Bacillati</taxon>
        <taxon>Bacillota</taxon>
        <taxon>Bacilli</taxon>
        <taxon>Bacillales</taxon>
        <taxon>Paenibacillaceae</taxon>
        <taxon>Paenibacillus</taxon>
    </lineage>
</organism>
<dbReference type="HAMAP" id="MF_01987">
    <property type="entry name" value="Ribokinase"/>
    <property type="match status" value="1"/>
</dbReference>
<comment type="function">
    <text evidence="12">Catalyzes the phosphorylation of ribose at O-5 in a reaction requiring ATP and magnesium. The resulting D-ribose-5-phosphate can then be used either for sythesis of nucleotides, histidine, and tryptophan, or as a component of the pentose phosphate pathway.</text>
</comment>
<evidence type="ECO:0000256" key="10">
    <source>
        <dbReference type="ARBA" id="ARBA00022958"/>
    </source>
</evidence>
<evidence type="ECO:0000256" key="9">
    <source>
        <dbReference type="ARBA" id="ARBA00022842"/>
    </source>
</evidence>
<dbReference type="Proteomes" id="UP001589818">
    <property type="component" value="Unassembled WGS sequence"/>
</dbReference>
<keyword evidence="9 12" id="KW-0460">Magnesium</keyword>
<evidence type="ECO:0000256" key="6">
    <source>
        <dbReference type="ARBA" id="ARBA00022741"/>
    </source>
</evidence>
<feature type="binding site" evidence="12">
    <location>
        <position position="141"/>
    </location>
    <ligand>
        <name>substrate</name>
    </ligand>
</feature>
<evidence type="ECO:0000256" key="12">
    <source>
        <dbReference type="HAMAP-Rule" id="MF_01987"/>
    </source>
</evidence>
<comment type="similarity">
    <text evidence="1">Belongs to the carbohydrate kinase pfkB family.</text>
</comment>
<feature type="binding site" evidence="12">
    <location>
        <begin position="221"/>
        <end position="226"/>
    </location>
    <ligand>
        <name>ATP</name>
        <dbReference type="ChEBI" id="CHEBI:30616"/>
    </ligand>
</feature>
<comment type="subcellular location">
    <subcellularLocation>
        <location evidence="12">Cytoplasm</location>
    </subcellularLocation>
</comment>
<dbReference type="InterPro" id="IPR011611">
    <property type="entry name" value="PfkB_dom"/>
</dbReference>
<dbReference type="Gene3D" id="3.40.1190.20">
    <property type="match status" value="1"/>
</dbReference>
<dbReference type="InterPro" id="IPR002139">
    <property type="entry name" value="Ribo/fructo_kinase"/>
</dbReference>
<proteinExistence type="inferred from homology"/>
<evidence type="ECO:0000259" key="13">
    <source>
        <dbReference type="Pfam" id="PF00294"/>
    </source>
</evidence>
<feature type="binding site" evidence="12">
    <location>
        <position position="288"/>
    </location>
    <ligand>
        <name>K(+)</name>
        <dbReference type="ChEBI" id="CHEBI:29103"/>
    </ligand>
</feature>
<dbReference type="InterPro" id="IPR002173">
    <property type="entry name" value="Carboh/pur_kinase_PfkB_CS"/>
</dbReference>
<evidence type="ECO:0000256" key="2">
    <source>
        <dbReference type="ARBA" id="ARBA00012035"/>
    </source>
</evidence>
<comment type="subunit">
    <text evidence="12">Homodimer.</text>
</comment>
<dbReference type="EMBL" id="JBHLVF010000031">
    <property type="protein sequence ID" value="MFC0393249.1"/>
    <property type="molecule type" value="Genomic_DNA"/>
</dbReference>
<keyword evidence="15" id="KW-1185">Reference proteome</keyword>
<evidence type="ECO:0000313" key="15">
    <source>
        <dbReference type="Proteomes" id="UP001589818"/>
    </source>
</evidence>
<dbReference type="InterPro" id="IPR011877">
    <property type="entry name" value="Ribokinase"/>
</dbReference>
<feature type="binding site" evidence="12">
    <location>
        <position position="185"/>
    </location>
    <ligand>
        <name>ATP</name>
        <dbReference type="ChEBI" id="CHEBI:30616"/>
    </ligand>
</feature>
<evidence type="ECO:0000256" key="7">
    <source>
        <dbReference type="ARBA" id="ARBA00022777"/>
    </source>
</evidence>
<keyword evidence="5 12" id="KW-0479">Metal-binding</keyword>
<evidence type="ECO:0000256" key="4">
    <source>
        <dbReference type="ARBA" id="ARBA00022679"/>
    </source>
</evidence>
<feature type="domain" description="Carbohydrate kinase PfkB" evidence="13">
    <location>
        <begin position="5"/>
        <end position="295"/>
    </location>
</feature>
<feature type="binding site" evidence="12">
    <location>
        <position position="247"/>
    </location>
    <ligand>
        <name>K(+)</name>
        <dbReference type="ChEBI" id="CHEBI:29103"/>
    </ligand>
</feature>
<comment type="activity regulation">
    <text evidence="12">Activated by a monovalent cation that binds near, but not in, the active site. The most likely occupant of the site in vivo is potassium. Ion binding induces a conformational change that may alter substrate affinity.</text>
</comment>